<keyword evidence="16" id="KW-1185">Reference proteome</keyword>
<comment type="subcellular location">
    <subcellularLocation>
        <location evidence="1 12">Membrane</location>
        <topology evidence="1 12">Multi-pass membrane protein</topology>
    </subcellularLocation>
</comment>
<evidence type="ECO:0000256" key="4">
    <source>
        <dbReference type="ARBA" id="ARBA00022692"/>
    </source>
</evidence>
<comment type="function">
    <text evidence="7">Required for the insertion and/or proper folding and/or complex formation of integral membrane proteins into the membrane. Involved in integration of membrane proteins that insert both dependently and independently of the Sec translocase complex, as well as at least some lipoproteins. Aids folding of multispanning membrane proteins.</text>
</comment>
<gene>
    <name evidence="15" type="ORF">SAMN04489732_101213</name>
</gene>
<dbReference type="PANTHER" id="PTHR12428:SF65">
    <property type="entry name" value="CYTOCHROME C OXIDASE ASSEMBLY PROTEIN COX18, MITOCHONDRIAL"/>
    <property type="match status" value="1"/>
</dbReference>
<dbReference type="EMBL" id="FOEF01000001">
    <property type="protein sequence ID" value="SEO49398.1"/>
    <property type="molecule type" value="Genomic_DNA"/>
</dbReference>
<dbReference type="OrthoDB" id="9780552at2"/>
<evidence type="ECO:0000256" key="9">
    <source>
        <dbReference type="ARBA" id="ARBA00031538"/>
    </source>
</evidence>
<comment type="similarity">
    <text evidence="2">Belongs to the OXA1/ALB3/YidC family. Type 1 subfamily.</text>
</comment>
<dbReference type="Pfam" id="PF02096">
    <property type="entry name" value="60KD_IMP"/>
    <property type="match status" value="1"/>
</dbReference>
<feature type="domain" description="Membrane insertase YidC/Oxa/ALB C-terminal" evidence="14">
    <location>
        <begin position="33"/>
        <end position="220"/>
    </location>
</feature>
<dbReference type="InterPro" id="IPR001708">
    <property type="entry name" value="YidC/ALB3/OXA1/COX18"/>
</dbReference>
<proteinExistence type="inferred from homology"/>
<evidence type="ECO:0000256" key="11">
    <source>
        <dbReference type="ARBA" id="ARBA00033342"/>
    </source>
</evidence>
<keyword evidence="5 13" id="KW-1133">Transmembrane helix</keyword>
<evidence type="ECO:0000256" key="10">
    <source>
        <dbReference type="ARBA" id="ARBA00033245"/>
    </source>
</evidence>
<sequence>MPGFLDVPVAGAYHLVHWLVSLTAPVAGSFAVVLAIVGFTVAVRLALHPFARAAVRGERARTALLPEIRKLQEKHRGNREKLAAEMTRLQQDSGTSLFVGCLPMVAQLPFFWVMYHLFSTAVIAGTPNALLTAALFGVPLGAHGLAAAPVVFVVAGALAVVAWFSVRWQDRQRDLTAPGARLLRLLPYGTVLVTLFVPLAASLYVLTTTTWTVAERALLRRRADSPVG</sequence>
<evidence type="ECO:0000313" key="15">
    <source>
        <dbReference type="EMBL" id="SEO49398.1"/>
    </source>
</evidence>
<evidence type="ECO:0000259" key="14">
    <source>
        <dbReference type="Pfam" id="PF02096"/>
    </source>
</evidence>
<evidence type="ECO:0000256" key="13">
    <source>
        <dbReference type="SAM" id="Phobius"/>
    </source>
</evidence>
<feature type="transmembrane region" description="Helical" evidence="13">
    <location>
        <begin position="26"/>
        <end position="47"/>
    </location>
</feature>
<evidence type="ECO:0000256" key="2">
    <source>
        <dbReference type="ARBA" id="ARBA00010527"/>
    </source>
</evidence>
<dbReference type="GO" id="GO:0051205">
    <property type="term" value="P:protein insertion into membrane"/>
    <property type="evidence" value="ECO:0007669"/>
    <property type="project" value="TreeGrafter"/>
</dbReference>
<dbReference type="PANTHER" id="PTHR12428">
    <property type="entry name" value="OXA1"/>
    <property type="match status" value="1"/>
</dbReference>
<dbReference type="NCBIfam" id="TIGR03592">
    <property type="entry name" value="yidC_oxa1_cterm"/>
    <property type="match status" value="1"/>
</dbReference>
<dbReference type="STRING" id="394193.SAMN04489732_101213"/>
<dbReference type="AlphaFoldDB" id="A0A1H8Q5U7"/>
<dbReference type="RefSeq" id="WP_091611118.1">
    <property type="nucleotide sequence ID" value="NZ_FOEF01000001.1"/>
</dbReference>
<dbReference type="GO" id="GO:0032977">
    <property type="term" value="F:membrane insertase activity"/>
    <property type="evidence" value="ECO:0007669"/>
    <property type="project" value="InterPro"/>
</dbReference>
<keyword evidence="4 12" id="KW-0812">Transmembrane</keyword>
<evidence type="ECO:0000256" key="12">
    <source>
        <dbReference type="RuleBase" id="RU003945"/>
    </source>
</evidence>
<evidence type="ECO:0000256" key="1">
    <source>
        <dbReference type="ARBA" id="ARBA00004141"/>
    </source>
</evidence>
<feature type="transmembrane region" description="Helical" evidence="13">
    <location>
        <begin position="138"/>
        <end position="164"/>
    </location>
</feature>
<feature type="transmembrane region" description="Helical" evidence="13">
    <location>
        <begin position="96"/>
        <end position="118"/>
    </location>
</feature>
<evidence type="ECO:0000313" key="16">
    <source>
        <dbReference type="Proteomes" id="UP000198582"/>
    </source>
</evidence>
<dbReference type="Proteomes" id="UP000198582">
    <property type="component" value="Unassembled WGS sequence"/>
</dbReference>
<keyword evidence="6 13" id="KW-0472">Membrane</keyword>
<organism evidence="15 16">
    <name type="scientific">Amycolatopsis saalfeldensis</name>
    <dbReference type="NCBI Taxonomy" id="394193"/>
    <lineage>
        <taxon>Bacteria</taxon>
        <taxon>Bacillati</taxon>
        <taxon>Actinomycetota</taxon>
        <taxon>Actinomycetes</taxon>
        <taxon>Pseudonocardiales</taxon>
        <taxon>Pseudonocardiaceae</taxon>
        <taxon>Amycolatopsis</taxon>
    </lineage>
</organism>
<evidence type="ECO:0000256" key="5">
    <source>
        <dbReference type="ARBA" id="ARBA00022989"/>
    </source>
</evidence>
<comment type="subunit">
    <text evidence="8">Interacts with the Sec translocase complex via SecD. Specifically interacts with transmembrane segments of nascent integral membrane proteins during membrane integration.</text>
</comment>
<dbReference type="GO" id="GO:0005886">
    <property type="term" value="C:plasma membrane"/>
    <property type="evidence" value="ECO:0007669"/>
    <property type="project" value="TreeGrafter"/>
</dbReference>
<protein>
    <recommendedName>
        <fullName evidence="3">Membrane protein insertase YidC</fullName>
    </recommendedName>
    <alternativeName>
        <fullName evidence="11">Foldase YidC</fullName>
    </alternativeName>
    <alternativeName>
        <fullName evidence="10">Membrane integrase YidC</fullName>
    </alternativeName>
    <alternativeName>
        <fullName evidence="9">Membrane protein YidC</fullName>
    </alternativeName>
</protein>
<accession>A0A1H8Q5U7</accession>
<evidence type="ECO:0000256" key="7">
    <source>
        <dbReference type="ARBA" id="ARBA00025034"/>
    </source>
</evidence>
<evidence type="ECO:0000256" key="3">
    <source>
        <dbReference type="ARBA" id="ARBA00015325"/>
    </source>
</evidence>
<dbReference type="InterPro" id="IPR028055">
    <property type="entry name" value="YidC/Oxa/ALB_C"/>
</dbReference>
<evidence type="ECO:0000256" key="6">
    <source>
        <dbReference type="ARBA" id="ARBA00023136"/>
    </source>
</evidence>
<reference evidence="16" key="1">
    <citation type="submission" date="2016-10" db="EMBL/GenBank/DDBJ databases">
        <authorList>
            <person name="Varghese N."/>
            <person name="Submissions S."/>
        </authorList>
    </citation>
    <scope>NUCLEOTIDE SEQUENCE [LARGE SCALE GENOMIC DNA]</scope>
    <source>
        <strain evidence="16">DSM 44993</strain>
    </source>
</reference>
<feature type="transmembrane region" description="Helical" evidence="13">
    <location>
        <begin position="185"/>
        <end position="206"/>
    </location>
</feature>
<name>A0A1H8Q5U7_9PSEU</name>
<evidence type="ECO:0000256" key="8">
    <source>
        <dbReference type="ARBA" id="ARBA00026028"/>
    </source>
</evidence>